<evidence type="ECO:0000313" key="11">
    <source>
        <dbReference type="Proteomes" id="UP000009131"/>
    </source>
</evidence>
<feature type="region of interest" description="Disordered" evidence="9">
    <location>
        <begin position="1"/>
        <end position="33"/>
    </location>
</feature>
<dbReference type="InterPro" id="IPR003038">
    <property type="entry name" value="DAD/Ost2"/>
</dbReference>
<name>G7E1F6_MIXOS</name>
<dbReference type="FunCoup" id="G7E1F6">
    <property type="interactions" value="282"/>
</dbReference>
<comment type="pathway">
    <text evidence="2 8">Protein modification; protein glycosylation.</text>
</comment>
<evidence type="ECO:0000313" key="10">
    <source>
        <dbReference type="EMBL" id="GAA96666.1"/>
    </source>
</evidence>
<reference evidence="10 11" key="1">
    <citation type="journal article" date="2011" name="J. Gen. Appl. Microbiol.">
        <title>Draft genome sequencing of the enigmatic basidiomycete Mixia osmundae.</title>
        <authorList>
            <person name="Nishida H."/>
            <person name="Nagatsuka Y."/>
            <person name="Sugiyama J."/>
        </authorList>
    </citation>
    <scope>NUCLEOTIDE SEQUENCE [LARGE SCALE GENOMIC DNA]</scope>
    <source>
        <strain evidence="11">CBS 9802 / IAM 14324 / JCM 22182 / KY 12970</strain>
    </source>
</reference>
<comment type="caution">
    <text evidence="10">The sequence shown here is derived from an EMBL/GenBank/DDBJ whole genome shotgun (WGS) entry which is preliminary data.</text>
</comment>
<comment type="subcellular location">
    <subcellularLocation>
        <location evidence="1 8">Endoplasmic reticulum membrane</location>
        <topology evidence="1 8">Multi-pass membrane protein</topology>
    </subcellularLocation>
</comment>
<dbReference type="Pfam" id="PF02109">
    <property type="entry name" value="DAD"/>
    <property type="match status" value="1"/>
</dbReference>
<organism evidence="10 11">
    <name type="scientific">Mixia osmundae (strain CBS 9802 / IAM 14324 / JCM 22182 / KY 12970)</name>
    <dbReference type="NCBI Taxonomy" id="764103"/>
    <lineage>
        <taxon>Eukaryota</taxon>
        <taxon>Fungi</taxon>
        <taxon>Dikarya</taxon>
        <taxon>Basidiomycota</taxon>
        <taxon>Pucciniomycotina</taxon>
        <taxon>Mixiomycetes</taxon>
        <taxon>Mixiales</taxon>
        <taxon>Mixiaceae</taxon>
        <taxon>Mixia</taxon>
    </lineage>
</organism>
<dbReference type="STRING" id="764103.G7E1F6"/>
<dbReference type="AlphaFoldDB" id="G7E1F6"/>
<evidence type="ECO:0000256" key="7">
    <source>
        <dbReference type="ARBA" id="ARBA00023136"/>
    </source>
</evidence>
<evidence type="ECO:0000256" key="4">
    <source>
        <dbReference type="ARBA" id="ARBA00022692"/>
    </source>
</evidence>
<reference evidence="10 11" key="2">
    <citation type="journal article" date="2012" name="Open Biol.">
        <title>Characteristics of nucleosomes and linker DNA regions on the genome of the basidiomycete Mixia osmundae revealed by mono- and dinucleosome mapping.</title>
        <authorList>
            <person name="Nishida H."/>
            <person name="Kondo S."/>
            <person name="Matsumoto T."/>
            <person name="Suzuki Y."/>
            <person name="Yoshikawa H."/>
            <person name="Taylor T.D."/>
            <person name="Sugiyama J."/>
        </authorList>
    </citation>
    <scope>NUCLEOTIDE SEQUENCE [LARGE SCALE GENOMIC DNA]</scope>
    <source>
        <strain evidence="11">CBS 9802 / IAM 14324 / JCM 22182 / KY 12970</strain>
    </source>
</reference>
<dbReference type="PANTHER" id="PTHR10705:SF0">
    <property type="entry name" value="DOLICHYL-DIPHOSPHOOLIGOSACCHARIDE--PROTEIN GLYCOSYLTRANSFERASE SUBUNIT DAD1"/>
    <property type="match status" value="1"/>
</dbReference>
<dbReference type="Proteomes" id="UP000009131">
    <property type="component" value="Unassembled WGS sequence"/>
</dbReference>
<keyword evidence="6 8" id="KW-1133">Transmembrane helix</keyword>
<sequence>MPAKKPILPPGVKQSNSVTSAPEPPKASSSRSGANALDELITSYFDATPPRLQLIDAFLVFLMLSGIGQFLYCLLLVRYPFNAFLAGFSSTIGQFVLLASLRSQVNPGSRSEFSKISPERAFADFIFGSVVLHFLVFNFLG</sequence>
<dbReference type="EMBL" id="BABT02000106">
    <property type="protein sequence ID" value="GAA96666.1"/>
    <property type="molecule type" value="Genomic_DNA"/>
</dbReference>
<dbReference type="PANTHER" id="PTHR10705">
    <property type="entry name" value="DOLICHYL-DIPHOSPHOOLIGOSACCHARIDE--PROTEIN GLYCOSYLTRANSFERASE SUBUNIT DAD1"/>
    <property type="match status" value="1"/>
</dbReference>
<evidence type="ECO:0000256" key="3">
    <source>
        <dbReference type="ARBA" id="ARBA00009386"/>
    </source>
</evidence>
<dbReference type="OrthoDB" id="445566at2759"/>
<protein>
    <recommendedName>
        <fullName evidence="8">Dolichyl-diphosphooligosaccharide--protein glycosyltransferase subunit OST2</fullName>
        <shortName evidence="8">Oligosaccharyl transferase subunit OST2</shortName>
    </recommendedName>
</protein>
<dbReference type="GO" id="GO:0008250">
    <property type="term" value="C:oligosaccharyltransferase complex"/>
    <property type="evidence" value="ECO:0007669"/>
    <property type="project" value="InterPro"/>
</dbReference>
<evidence type="ECO:0000256" key="5">
    <source>
        <dbReference type="ARBA" id="ARBA00022824"/>
    </source>
</evidence>
<keyword evidence="7 8" id="KW-0472">Membrane</keyword>
<dbReference type="eggNOG" id="KOG1746">
    <property type="taxonomic scope" value="Eukaryota"/>
</dbReference>
<evidence type="ECO:0000256" key="6">
    <source>
        <dbReference type="ARBA" id="ARBA00022989"/>
    </source>
</evidence>
<gene>
    <name evidence="10" type="primary">Mo03337</name>
    <name evidence="10" type="ORF">E5Q_03337</name>
</gene>
<keyword evidence="5 8" id="KW-0256">Endoplasmic reticulum</keyword>
<dbReference type="OMA" id="HIILHIV"/>
<evidence type="ECO:0000256" key="1">
    <source>
        <dbReference type="ARBA" id="ARBA00004477"/>
    </source>
</evidence>
<dbReference type="GO" id="GO:0006487">
    <property type="term" value="P:protein N-linked glycosylation"/>
    <property type="evidence" value="ECO:0007669"/>
    <property type="project" value="TreeGrafter"/>
</dbReference>
<feature type="transmembrane region" description="Helical" evidence="8">
    <location>
        <begin position="83"/>
        <end position="101"/>
    </location>
</feature>
<dbReference type="UniPathway" id="UPA00378"/>
<evidence type="ECO:0000256" key="9">
    <source>
        <dbReference type="SAM" id="MobiDB-lite"/>
    </source>
</evidence>
<feature type="transmembrane region" description="Helical" evidence="8">
    <location>
        <begin position="57"/>
        <end position="77"/>
    </location>
</feature>
<keyword evidence="11" id="KW-1185">Reference proteome</keyword>
<proteinExistence type="inferred from homology"/>
<dbReference type="InParanoid" id="G7E1F6"/>
<evidence type="ECO:0000256" key="2">
    <source>
        <dbReference type="ARBA" id="ARBA00004922"/>
    </source>
</evidence>
<keyword evidence="4 8" id="KW-0812">Transmembrane</keyword>
<dbReference type="PIRSF" id="PIRSF005588">
    <property type="entry name" value="DAD"/>
    <property type="match status" value="1"/>
</dbReference>
<feature type="transmembrane region" description="Helical" evidence="8">
    <location>
        <begin position="121"/>
        <end position="140"/>
    </location>
</feature>
<dbReference type="HOGENOM" id="CLU_111220_2_1_1"/>
<comment type="function">
    <text evidence="8">Subunit of the oligosaccharyl transferase (OST) complex that catalyzes the initial transfer of a defined glycan (Glc(3)Man(9)GlcNAc(2) in eukaryotes) from the lipid carrier dolichol-pyrophosphate to an asparagine residue within an Asn-X-Ser/Thr consensus motif in nascent polypeptide chains, the first step in protein N-glycosylation. N-glycosylation occurs cotranslationally and the complex associates with the Sec61 complex at the channel-forming translocon complex that mediates protein translocation across the endoplasmic reticulum (ER). All subunits are required for a maximal enzyme activity.</text>
</comment>
<evidence type="ECO:0000256" key="8">
    <source>
        <dbReference type="RuleBase" id="RU361136"/>
    </source>
</evidence>
<accession>G7E1F6</accession>
<comment type="subunit">
    <text evidence="8">Component of the oligosaccharyltransferase (OST) complex.</text>
</comment>
<dbReference type="RefSeq" id="XP_014565193.1">
    <property type="nucleotide sequence ID" value="XM_014709707.1"/>
</dbReference>
<comment type="similarity">
    <text evidence="3 8">Belongs to the DAD/OST2 family.</text>
</comment>